<dbReference type="InterPro" id="IPR002126">
    <property type="entry name" value="Cadherin-like_dom"/>
</dbReference>
<gene>
    <name evidence="10" type="ORF">ACFOEB_12795</name>
</gene>
<dbReference type="SMART" id="SM00736">
    <property type="entry name" value="CADG"/>
    <property type="match status" value="3"/>
</dbReference>
<dbReference type="Gene3D" id="2.60.40.10">
    <property type="entry name" value="Immunoglobulins"/>
    <property type="match status" value="9"/>
</dbReference>
<comment type="caution">
    <text evidence="10">The sequence shown here is derived from an EMBL/GenBank/DDBJ whole genome shotgun (WGS) entry which is preliminary data.</text>
</comment>
<dbReference type="SUPFAM" id="SSF49313">
    <property type="entry name" value="Cadherin-like"/>
    <property type="match status" value="5"/>
</dbReference>
<dbReference type="Gene3D" id="2.60.40.60">
    <property type="entry name" value="Cadherins"/>
    <property type="match status" value="2"/>
</dbReference>
<feature type="compositionally biased region" description="Polar residues" evidence="8">
    <location>
        <begin position="88"/>
        <end position="107"/>
    </location>
</feature>
<proteinExistence type="predicted"/>
<feature type="domain" description="Cadherin" evidence="9">
    <location>
        <begin position="2348"/>
        <end position="2457"/>
    </location>
</feature>
<dbReference type="PROSITE" id="PS50268">
    <property type="entry name" value="CADHERIN_2"/>
    <property type="match status" value="5"/>
</dbReference>
<feature type="domain" description="Cadherin" evidence="9">
    <location>
        <begin position="2873"/>
        <end position="2971"/>
    </location>
</feature>
<protein>
    <submittedName>
        <fullName evidence="10">VCBS domain-containing protein</fullName>
    </submittedName>
</protein>
<dbReference type="InterPro" id="IPR015919">
    <property type="entry name" value="Cadherin-like_sf"/>
</dbReference>
<dbReference type="Pfam" id="PF00028">
    <property type="entry name" value="Cadherin"/>
    <property type="match status" value="1"/>
</dbReference>
<dbReference type="Pfam" id="PF17803">
    <property type="entry name" value="Cadherin_4"/>
    <property type="match status" value="12"/>
</dbReference>
<dbReference type="Gene3D" id="2.60.40.2810">
    <property type="match status" value="2"/>
</dbReference>
<evidence type="ECO:0000256" key="6">
    <source>
        <dbReference type="ARBA" id="ARBA00022989"/>
    </source>
</evidence>
<evidence type="ECO:0000256" key="8">
    <source>
        <dbReference type="SAM" id="MobiDB-lite"/>
    </source>
</evidence>
<feature type="domain" description="Cadherin" evidence="9">
    <location>
        <begin position="2669"/>
        <end position="2772"/>
    </location>
</feature>
<evidence type="ECO:0000256" key="4">
    <source>
        <dbReference type="ARBA" id="ARBA00022837"/>
    </source>
</evidence>
<dbReference type="EMBL" id="JBHRTL010000026">
    <property type="protein sequence ID" value="MFC3156080.1"/>
    <property type="molecule type" value="Genomic_DNA"/>
</dbReference>
<feature type="domain" description="Cadherin" evidence="9">
    <location>
        <begin position="278"/>
        <end position="388"/>
    </location>
</feature>
<dbReference type="PRINTS" id="PR00205">
    <property type="entry name" value="CADHERIN"/>
</dbReference>
<name>A0ABV7HVE6_9GAMM</name>
<reference evidence="11" key="1">
    <citation type="journal article" date="2019" name="Int. J. Syst. Evol. Microbiol.">
        <title>The Global Catalogue of Microorganisms (GCM) 10K type strain sequencing project: providing services to taxonomists for standard genome sequencing and annotation.</title>
        <authorList>
            <consortium name="The Broad Institute Genomics Platform"/>
            <consortium name="The Broad Institute Genome Sequencing Center for Infectious Disease"/>
            <person name="Wu L."/>
            <person name="Ma J."/>
        </authorList>
    </citation>
    <scope>NUCLEOTIDE SEQUENCE [LARGE SCALE GENOMIC DNA]</scope>
    <source>
        <strain evidence="11">KCTC 52141</strain>
    </source>
</reference>
<dbReference type="PANTHER" id="PTHR24025">
    <property type="entry name" value="DESMOGLEIN FAMILY MEMBER"/>
    <property type="match status" value="1"/>
</dbReference>
<feature type="region of interest" description="Disordered" evidence="8">
    <location>
        <begin position="131"/>
        <end position="172"/>
    </location>
</feature>
<organism evidence="10 11">
    <name type="scientific">Gilvimarinus japonicus</name>
    <dbReference type="NCBI Taxonomy" id="1796469"/>
    <lineage>
        <taxon>Bacteria</taxon>
        <taxon>Pseudomonadati</taxon>
        <taxon>Pseudomonadota</taxon>
        <taxon>Gammaproteobacteria</taxon>
        <taxon>Cellvibrionales</taxon>
        <taxon>Cellvibrionaceae</taxon>
        <taxon>Gilvimarinus</taxon>
    </lineage>
</organism>
<evidence type="ECO:0000256" key="7">
    <source>
        <dbReference type="ARBA" id="ARBA00023136"/>
    </source>
</evidence>
<dbReference type="SMART" id="SM00112">
    <property type="entry name" value="CA"/>
    <property type="match status" value="5"/>
</dbReference>
<dbReference type="InterPro" id="IPR013783">
    <property type="entry name" value="Ig-like_fold"/>
</dbReference>
<dbReference type="InterPro" id="IPR040853">
    <property type="entry name" value="RapA2_cadherin-like"/>
</dbReference>
<keyword evidence="5" id="KW-0130">Cell adhesion</keyword>
<dbReference type="NCBIfam" id="TIGR01965">
    <property type="entry name" value="VCBS_repeat"/>
    <property type="match status" value="18"/>
</dbReference>
<dbReference type="InterPro" id="IPR050971">
    <property type="entry name" value="Cadherin-domain_protein"/>
</dbReference>
<dbReference type="Proteomes" id="UP001595548">
    <property type="component" value="Unassembled WGS sequence"/>
</dbReference>
<dbReference type="InterPro" id="IPR010221">
    <property type="entry name" value="VCBS_dom"/>
</dbReference>
<feature type="region of interest" description="Disordered" evidence="8">
    <location>
        <begin position="77"/>
        <end position="119"/>
    </location>
</feature>
<keyword evidence="6" id="KW-1133">Transmembrane helix</keyword>
<feature type="domain" description="Cadherin" evidence="9">
    <location>
        <begin position="1188"/>
        <end position="1284"/>
    </location>
</feature>
<keyword evidence="3" id="KW-0677">Repeat</keyword>
<dbReference type="PANTHER" id="PTHR24025:SF31">
    <property type="entry name" value="NEURAL-CADHERIN"/>
    <property type="match status" value="1"/>
</dbReference>
<evidence type="ECO:0000256" key="3">
    <source>
        <dbReference type="ARBA" id="ARBA00022737"/>
    </source>
</evidence>
<sequence>MSEQSAIVVEIEGRAWARTVDGRVRNLSEGDSLAVGERLVVERGASITLDVGAGEVLSYVGPLQLLLTSDFWRSSNTQPDTAVDSGASDVTPSVVNDETRQPSSNSSRVDDKESPVSQGWHYSVNLKRVGEELTPPGLDGSGVPERPSPPYTLGGRIMDGDDGPVPPLPPVPPPVPPEPPVPNFPPQTSDQYLTTPEDVALPGGIPGYDPEGAPLSYRIISEPSHGSVTLDPATGAFVYTPNEDYNGDDQFMVELSDGRYTVTETTYIEVIPVNDPPEATDQYLVTPEDTAIDGQLEASDVDGDSLTYRIAMGPSFGEVTLDPNTGAFRYEPGPDYVGNDQFTVLVDDGEGGTTEAVVYIEVTPVSDSAVITGDDTGDLLEDSDDPMLRDNGKLEVVDPDQNEAVFLPGNAIAGAGALGQLTISADGAWEYQVANAEVQYLALGETVSETHTVSTADGTTHDVVVTITGVNDTPTITVATGDSDSAILSETDAALSATGTLSVADVDLADAVAPSVLSVSAAGPVDTVTNAQLLAMLSVDTGDIIALGAQNGVLNWQFNSGSTTFDFLPEGERLTLTYQVQVTDSEGATSAHDITVRITGTNDAPIFTGGTRGSVTEDASDPELRYEGQIQGYDPDGNESAIDDSIAPIPQGAVLGTMVIDAGGAWSYTVANADTQYLAQNQLLTERFLVTTVDGTQHPITVVIRGTNDAPEITLQTGDSDAASLQETNAGLMAEGTLSVVDIDVRDTVSASVVEVFSNIDGLLDDAVLLTMMNVDSANVINAGSINGVITWEFDSGAENFAVLPTDVPYILTYNVMVTDSAGAVDSKEVTVEIVGTNDAPVFTGGDRGAVKEDIDVQAGNRLLAADQLEGFDADYGEAEIVPTASADGLNNVRGSLSILADGSWNYTVDNADVQYLSDGQVAIDIFQVVTVDGATHAIAVRIMGTNDAPVISVGEADSDSATLSETDAGLIASGTLSVKDVDVRDSVTSSVAGVTVSSGDDGGIDIGVLADMLIIDDAAIIDRGETEGIIQWTFDSASEAFDYLGTGDELVLSYTVAVADNQGGVDDHQVNITITGRNDAPIITPAGLQDQLNQDFEAITAVDITSGFSDIDASDSLTYTATGLPLGLSISPAGLITGTLDNSASVDSPYTVSVTATDSQGAEVTTTFNWVVTNPAPDFINETTGVDNDTYEFEVYEGVVQGTAIVAAADPDGDILTYSILYGNDDGLFAINPNTGEMSVTRVVDDPDLGVRQLVVRVDDGEGGVDLGRVQVTLINVNDPPIVYPDTVQVNEDSILNDRVPQATDVDSALDPTGFILQQDVSAGVLTFNADGSYLFATNGEFESLRQGQSTSVTFTYITTDTATDFDGNTVYSAPATITIDIQGVNDAPSFNGDDQLAVDEDANDPTITGSGTLLVTDSDDSESAIDAARAPTPSGGALGSLMIDSSGNWDYSVRNAALQYLAEGETYTETHTVYAVDGTSHDITVTITGVNDVPAISVAGSDRITASLTETNASLTTNGTVSVADVDLLDTVAPSVTAVNVVSGDANNMSSAMLLAMMSVSATEVIAEGAGNGIMNWQFSSPDDAFDYLPENDQVVLEYTLTATDSEGATDDQLVTITITGTNDVPDVFDGVAVTDEDTAVNGQVPAANDVDGTVTSYTTAGGPTLPAGLLTFGSDGRYTVNPAGSYDYLALGESEEFTFTYRAIDNDGEFSDFSQVTVTINGVDDAPVVSAGSGTVREDLVTTATGTLNAYDVDNPDLEFIADTYSSAYGTLTVNTDGTWSYQLNQNATVDAISLNENHQENYTVALNGDGRPETPLDNNLTTTVTINILGTNDNPEVPDLAFDVFENAVLIDGVSATDIDGTISSFGLVSNAGEGKLTFNAADGTFTFDTNGDFADLAAGAERDVVFTYSAVDNNGAVAVPGTVTITVVGVDNPAVIQNSSGAISEDASSDTVSGTLVARDVDDPTLAFGPDGNGQTLQGVYGSVVVAPDGSWTYTLDNAAQATDELDVGDQVTDVFAVDLSSDDGATAQLTINITGSNDAPVLTTEQITLSVNEQDTLNNQPLSAVTDVDADDRLDGYYLLDDSQFTPGSLIFNTNGTFSVDPRFQFDSLEDGDSEQVSFTYRAFDSHGAVSQIGTVTIDISGFSDGDGDVNSGEIIEVNVPSSVTGGPLDNYTQGTYDDSLGYGTLTVNPDGSWSYALDPSAADPLGPGDNVIVTIPSGSGGDSVTINIVGTNDAPVVEDVPCGVIATGENSVFTGAVPAGTDVDGSVVSYSAVDTSGLQGGTITFNDNGTFTFDPGTAFDPLDEGDEQQVSFTYHGIDNNGAISNTASVCITVIGEDDAPTVTTGSGAVIEDDPANNQASGQLSLQDVDEDDVAGGSVTFTPQTNVAGTYGTFTIDANGNWTYTLDNANPNTNALNVDEQVSETFTVGISNGSTTTVTVNVTGANDVPVIDSGDSNLAVSLDEDSLYNGTLPLATDVDSDGVVVAYVQQGGLLYVDDSSAAPGALTFYSDGSYTFDPRGSYDYLSDGASVDVSFTYRAEDNDSGLSAPATVTLTINGIDDLPVISSGSAAITEDDANPAASGQLDASDPDDGEDLTFVAGTYTGVYGSVILQTDGSWQYNLAPNAQELMGGESFTDTIVVDLSEGNSTTIDITIKGINDVPTSADSVIDIDEDSVLNASVPEADDVDGNIVAYRLVDGSLSGPGTINFNSDGSYSYNPGSNFQYLDEGDIEPITFQYRVQDNNDGISDPITVTINVTGVNDAPTSSAIANQSSDEATMVNLDVSSSFSDVDADNVFTYTASGLPASLDINAATGVISGTLDADAADSVYTITVTATDSGGESTSQSFTWTVLNPAPDFINEPSGADDDSYEFSADEGAVSGTELGVVSALDPDGDTLTYSITAGNSAGLFAIDATTGAITLTTDVDDDEIGVYSLSVYADDGQGGSDTANVNISLLNVNDSPVVSGGAISVQEESVNTPLGVATPKDADGDALTVTVTGLPDVGEVTLANGTVLALNDTFSGVELSGLLYNAPQELAADYIGAFEFSVDDGQGQANSVQTASVDIAVAAVNDAPVANDDVVDEVANNSPGIVIDVLANDTDAENDELTVFSATAESGTVTINADGTLNYVPSSGFIGTDNIIYQVNDSSGAFDFGNVSIAVVSGVSPAMAGAQPQPSAKAGFAMDDDDGLGADGLAWHLGDASANDQSAASNAMGAARPLGFADLLEDDDEDLTQWLPRDDESDDSVSELVLYVSAPSANADSPYGLSEDITPYSAADTDSFELFINHTQGQIDL</sequence>
<comment type="subcellular location">
    <subcellularLocation>
        <location evidence="1">Membrane</location>
    </subcellularLocation>
</comment>
<dbReference type="Pfam" id="PF17963">
    <property type="entry name" value="Big_9"/>
    <property type="match status" value="4"/>
</dbReference>
<keyword evidence="11" id="KW-1185">Reference proteome</keyword>
<dbReference type="InterPro" id="IPR006644">
    <property type="entry name" value="Cadg"/>
</dbReference>
<evidence type="ECO:0000313" key="11">
    <source>
        <dbReference type="Proteomes" id="UP001595548"/>
    </source>
</evidence>
<keyword evidence="4" id="KW-0106">Calcium</keyword>
<evidence type="ECO:0000256" key="1">
    <source>
        <dbReference type="ARBA" id="ARBA00004370"/>
    </source>
</evidence>
<accession>A0ABV7HVE6</accession>
<dbReference type="Gene3D" id="2.60.40.3440">
    <property type="match status" value="1"/>
</dbReference>
<dbReference type="CDD" id="cd11304">
    <property type="entry name" value="Cadherin_repeat"/>
    <property type="match status" value="3"/>
</dbReference>
<dbReference type="Pfam" id="PF05345">
    <property type="entry name" value="He_PIG"/>
    <property type="match status" value="2"/>
</dbReference>
<evidence type="ECO:0000313" key="10">
    <source>
        <dbReference type="EMBL" id="MFC3156080.1"/>
    </source>
</evidence>
<evidence type="ECO:0000259" key="9">
    <source>
        <dbReference type="PROSITE" id="PS50268"/>
    </source>
</evidence>
<evidence type="ECO:0000256" key="5">
    <source>
        <dbReference type="ARBA" id="ARBA00022889"/>
    </source>
</evidence>
<keyword evidence="2" id="KW-0812">Transmembrane</keyword>
<dbReference type="NCBIfam" id="NF012211">
    <property type="entry name" value="tand_rpt_95"/>
    <property type="match status" value="5"/>
</dbReference>
<evidence type="ECO:0000256" key="2">
    <source>
        <dbReference type="ARBA" id="ARBA00022692"/>
    </source>
</evidence>
<dbReference type="RefSeq" id="WP_382417173.1">
    <property type="nucleotide sequence ID" value="NZ_AP031500.1"/>
</dbReference>
<keyword evidence="7" id="KW-0472">Membrane</keyword>
<feature type="region of interest" description="Disordered" evidence="8">
    <location>
        <begin position="2579"/>
        <end position="2598"/>
    </location>
</feature>